<keyword evidence="2" id="KW-0560">Oxidoreductase</keyword>
<dbReference type="Proteomes" id="UP000562682">
    <property type="component" value="Unassembled WGS sequence"/>
</dbReference>
<feature type="chain" id="PRO_5035002949" evidence="1">
    <location>
        <begin position="18"/>
        <end position="141"/>
    </location>
</feature>
<protein>
    <submittedName>
        <fullName evidence="2">Cytochrome P450 monooxygenase 52A6</fullName>
    </submittedName>
</protein>
<sequence length="141" mass="16018">MNSLLVLVLWAAGFCIAFSIANFYWPHLPYDAEGKANGCQHAACMPNKYPFPFNIFEADKEKKKVSPGHGQQMFRHYSSILVDTTTELLFGELLSSQAIYHRISESSTLANDRFMDKGTVVLAFNYEEAWLSDQSGFMNKY</sequence>
<evidence type="ECO:0000313" key="2">
    <source>
        <dbReference type="EMBL" id="KAF5694719.1"/>
    </source>
</evidence>
<dbReference type="EMBL" id="JAAOAK010000018">
    <property type="protein sequence ID" value="KAF5694719.1"/>
    <property type="molecule type" value="Genomic_DNA"/>
</dbReference>
<feature type="signal peptide" evidence="1">
    <location>
        <begin position="1"/>
        <end position="17"/>
    </location>
</feature>
<evidence type="ECO:0000256" key="1">
    <source>
        <dbReference type="SAM" id="SignalP"/>
    </source>
</evidence>
<gene>
    <name evidence="2" type="ORF">FDENT_847</name>
</gene>
<name>A0A8H5XJ67_9HYPO</name>
<dbReference type="AlphaFoldDB" id="A0A8H5XJ67"/>
<evidence type="ECO:0000313" key="3">
    <source>
        <dbReference type="Proteomes" id="UP000562682"/>
    </source>
</evidence>
<accession>A0A8H5XJ67</accession>
<keyword evidence="1" id="KW-0732">Signal</keyword>
<comment type="caution">
    <text evidence="2">The sequence shown here is derived from an EMBL/GenBank/DDBJ whole genome shotgun (WGS) entry which is preliminary data.</text>
</comment>
<keyword evidence="2" id="KW-0503">Monooxygenase</keyword>
<dbReference type="GO" id="GO:0004497">
    <property type="term" value="F:monooxygenase activity"/>
    <property type="evidence" value="ECO:0007669"/>
    <property type="project" value="UniProtKB-KW"/>
</dbReference>
<reference evidence="2 3" key="1">
    <citation type="submission" date="2020-05" db="EMBL/GenBank/DDBJ databases">
        <title>Identification and distribution of gene clusters putatively required for synthesis of sphingolipid metabolism inhibitors in phylogenetically diverse species of the filamentous fungus Fusarium.</title>
        <authorList>
            <person name="Kim H.-S."/>
            <person name="Busman M."/>
            <person name="Brown D.W."/>
            <person name="Divon H."/>
            <person name="Uhlig S."/>
            <person name="Proctor R.H."/>
        </authorList>
    </citation>
    <scope>NUCLEOTIDE SEQUENCE [LARGE SCALE GENOMIC DNA]</scope>
    <source>
        <strain evidence="2 3">NRRL 25311</strain>
    </source>
</reference>
<keyword evidence="3" id="KW-1185">Reference proteome</keyword>
<proteinExistence type="predicted"/>
<organism evidence="2 3">
    <name type="scientific">Fusarium denticulatum</name>
    <dbReference type="NCBI Taxonomy" id="48507"/>
    <lineage>
        <taxon>Eukaryota</taxon>
        <taxon>Fungi</taxon>
        <taxon>Dikarya</taxon>
        <taxon>Ascomycota</taxon>
        <taxon>Pezizomycotina</taxon>
        <taxon>Sordariomycetes</taxon>
        <taxon>Hypocreomycetidae</taxon>
        <taxon>Hypocreales</taxon>
        <taxon>Nectriaceae</taxon>
        <taxon>Fusarium</taxon>
        <taxon>Fusarium fujikuroi species complex</taxon>
    </lineage>
</organism>